<comment type="caution">
    <text evidence="6">The sequence shown here is derived from an EMBL/GenBank/DDBJ whole genome shotgun (WGS) entry which is preliminary data.</text>
</comment>
<keyword evidence="4 6" id="KW-0067">ATP-binding</keyword>
<evidence type="ECO:0000256" key="1">
    <source>
        <dbReference type="ARBA" id="ARBA00005417"/>
    </source>
</evidence>
<dbReference type="EMBL" id="JBHSPR010000001">
    <property type="protein sequence ID" value="MFC6014595.1"/>
    <property type="molecule type" value="Genomic_DNA"/>
</dbReference>
<gene>
    <name evidence="6" type="ORF">ACFP2T_00075</name>
</gene>
<feature type="domain" description="ABC transporter" evidence="5">
    <location>
        <begin position="4"/>
        <end position="229"/>
    </location>
</feature>
<evidence type="ECO:0000256" key="2">
    <source>
        <dbReference type="ARBA" id="ARBA00022448"/>
    </source>
</evidence>
<protein>
    <submittedName>
        <fullName evidence="6">ABC transporter ATP-binding protein</fullName>
    </submittedName>
</protein>
<reference evidence="7" key="1">
    <citation type="journal article" date="2019" name="Int. J. Syst. Evol. Microbiol.">
        <title>The Global Catalogue of Microorganisms (GCM) 10K type strain sequencing project: providing services to taxonomists for standard genome sequencing and annotation.</title>
        <authorList>
            <consortium name="The Broad Institute Genomics Platform"/>
            <consortium name="The Broad Institute Genome Sequencing Center for Infectious Disease"/>
            <person name="Wu L."/>
            <person name="Ma J."/>
        </authorList>
    </citation>
    <scope>NUCLEOTIDE SEQUENCE [LARGE SCALE GENOMIC DNA]</scope>
    <source>
        <strain evidence="7">ZS-35-S2</strain>
    </source>
</reference>
<comment type="similarity">
    <text evidence="1">Belongs to the ABC transporter superfamily.</text>
</comment>
<keyword evidence="7" id="KW-1185">Reference proteome</keyword>
<proteinExistence type="inferred from homology"/>
<dbReference type="InterPro" id="IPR003593">
    <property type="entry name" value="AAA+_ATPase"/>
</dbReference>
<accession>A0ABW1JZI6</accession>
<dbReference type="Proteomes" id="UP001596203">
    <property type="component" value="Unassembled WGS sequence"/>
</dbReference>
<evidence type="ECO:0000313" key="6">
    <source>
        <dbReference type="EMBL" id="MFC6014595.1"/>
    </source>
</evidence>
<dbReference type="PANTHER" id="PTHR43335">
    <property type="entry name" value="ABC TRANSPORTER, ATP-BINDING PROTEIN"/>
    <property type="match status" value="1"/>
</dbReference>
<evidence type="ECO:0000313" key="7">
    <source>
        <dbReference type="Proteomes" id="UP001596203"/>
    </source>
</evidence>
<dbReference type="PROSITE" id="PS00211">
    <property type="entry name" value="ABC_TRANSPORTER_1"/>
    <property type="match status" value="1"/>
</dbReference>
<organism evidence="6 7">
    <name type="scientific">Plantactinospora solaniradicis</name>
    <dbReference type="NCBI Taxonomy" id="1723736"/>
    <lineage>
        <taxon>Bacteria</taxon>
        <taxon>Bacillati</taxon>
        <taxon>Actinomycetota</taxon>
        <taxon>Actinomycetes</taxon>
        <taxon>Micromonosporales</taxon>
        <taxon>Micromonosporaceae</taxon>
        <taxon>Plantactinospora</taxon>
    </lineage>
</organism>
<sequence length="295" mass="31768">MYAIEATGLGLRYGNRPALVDCDLQLPAGRVLGVVGPNGAGKSTLLGLMSGLLRPTVGSITIFGKPPGTTAEQLADVGFVAQNTPLYADLTVAEHLRLGAKLNPRWDQKLVDEYVGRLNTHLKHKAGQLSGGQRARLALLLAVAKRPKLLIFDEPVATLDPLVRREFLRSLMESVVELELTVVLSSHLVSDLERICDYITVLANGRVQLAGPVDDLVASHHRLIGTHDDFTSLPDGTEVILSEHTGRQNTVVVRSDKPLPYPTGQVSGIEFEDLVLAYMLRAADASVPGPTPPSR</sequence>
<dbReference type="GO" id="GO:0005524">
    <property type="term" value="F:ATP binding"/>
    <property type="evidence" value="ECO:0007669"/>
    <property type="project" value="UniProtKB-KW"/>
</dbReference>
<evidence type="ECO:0000256" key="3">
    <source>
        <dbReference type="ARBA" id="ARBA00022741"/>
    </source>
</evidence>
<dbReference type="SMART" id="SM00382">
    <property type="entry name" value="AAA"/>
    <property type="match status" value="1"/>
</dbReference>
<keyword evidence="3" id="KW-0547">Nucleotide-binding</keyword>
<dbReference type="InterPro" id="IPR003439">
    <property type="entry name" value="ABC_transporter-like_ATP-bd"/>
</dbReference>
<dbReference type="RefSeq" id="WP_377417786.1">
    <property type="nucleotide sequence ID" value="NZ_JBHSPR010000001.1"/>
</dbReference>
<keyword evidence="2" id="KW-0813">Transport</keyword>
<evidence type="ECO:0000256" key="4">
    <source>
        <dbReference type="ARBA" id="ARBA00022840"/>
    </source>
</evidence>
<name>A0ABW1JZI6_9ACTN</name>
<dbReference type="Pfam" id="PF00005">
    <property type="entry name" value="ABC_tran"/>
    <property type="match status" value="1"/>
</dbReference>
<evidence type="ECO:0000259" key="5">
    <source>
        <dbReference type="PROSITE" id="PS50893"/>
    </source>
</evidence>
<dbReference type="SUPFAM" id="SSF52540">
    <property type="entry name" value="P-loop containing nucleoside triphosphate hydrolases"/>
    <property type="match status" value="1"/>
</dbReference>
<dbReference type="CDD" id="cd03230">
    <property type="entry name" value="ABC_DR_subfamily_A"/>
    <property type="match status" value="1"/>
</dbReference>
<dbReference type="InterPro" id="IPR017871">
    <property type="entry name" value="ABC_transporter-like_CS"/>
</dbReference>
<dbReference type="Gene3D" id="3.40.50.300">
    <property type="entry name" value="P-loop containing nucleotide triphosphate hydrolases"/>
    <property type="match status" value="1"/>
</dbReference>
<dbReference type="InterPro" id="IPR027417">
    <property type="entry name" value="P-loop_NTPase"/>
</dbReference>
<dbReference type="PROSITE" id="PS50893">
    <property type="entry name" value="ABC_TRANSPORTER_2"/>
    <property type="match status" value="1"/>
</dbReference>